<dbReference type="Gene3D" id="1.10.10.10">
    <property type="entry name" value="Winged helix-like DNA-binding domain superfamily/Winged helix DNA-binding domain"/>
    <property type="match status" value="1"/>
</dbReference>
<dbReference type="InterPro" id="IPR036390">
    <property type="entry name" value="WH_DNA-bd_sf"/>
</dbReference>
<organism evidence="2 3">
    <name type="scientific">Acinetobacter pollinis</name>
    <dbReference type="NCBI Taxonomy" id="2605270"/>
    <lineage>
        <taxon>Bacteria</taxon>
        <taxon>Pseudomonadati</taxon>
        <taxon>Pseudomonadota</taxon>
        <taxon>Gammaproteobacteria</taxon>
        <taxon>Moraxellales</taxon>
        <taxon>Moraxellaceae</taxon>
        <taxon>Acinetobacter</taxon>
    </lineage>
</organism>
<dbReference type="PANTHER" id="PTHR39515">
    <property type="entry name" value="CONSERVED PROTEIN"/>
    <property type="match status" value="1"/>
</dbReference>
<proteinExistence type="predicted"/>
<reference evidence="2 3" key="1">
    <citation type="submission" date="2019-08" db="EMBL/GenBank/DDBJ databases">
        <title>Five species of Acinetobacter isolated from floral nectar and animal pollinators.</title>
        <authorList>
            <person name="Hendry T.A."/>
        </authorList>
    </citation>
    <scope>NUCLEOTIDE SEQUENCE [LARGE SCALE GENOMIC DNA]</scope>
    <source>
        <strain evidence="2 3">MD18.27</strain>
    </source>
</reference>
<name>A0ABU6DVJ5_9GAMM</name>
<feature type="domain" description="HTH marR-type" evidence="1">
    <location>
        <begin position="8"/>
        <end position="141"/>
    </location>
</feature>
<dbReference type="RefSeq" id="WP_325776275.1">
    <property type="nucleotide sequence ID" value="NZ_VTDN01000019.1"/>
</dbReference>
<dbReference type="InterPro" id="IPR036388">
    <property type="entry name" value="WH-like_DNA-bd_sf"/>
</dbReference>
<comment type="caution">
    <text evidence="2">The sequence shown here is derived from an EMBL/GenBank/DDBJ whole genome shotgun (WGS) entry which is preliminary data.</text>
</comment>
<dbReference type="Proteomes" id="UP001339883">
    <property type="component" value="Unassembled WGS sequence"/>
</dbReference>
<dbReference type="PROSITE" id="PS50995">
    <property type="entry name" value="HTH_MARR_2"/>
    <property type="match status" value="1"/>
</dbReference>
<sequence length="146" mass="16549">MDHISSLEQNVIDQLRQVVSVLKKRLSTQPTFASLSSSQLNALIYLYKNHTGTVSELAKEEEISVQSMGVNIQYLKQKNLITAVKDPNDGRKVLLSLTQECASNIEKFKKTSDLWVAKKIRNKLTTSEQEELLRGVQLLKSIFLED</sequence>
<evidence type="ECO:0000259" key="1">
    <source>
        <dbReference type="PROSITE" id="PS50995"/>
    </source>
</evidence>
<evidence type="ECO:0000313" key="3">
    <source>
        <dbReference type="Proteomes" id="UP001339883"/>
    </source>
</evidence>
<dbReference type="SMART" id="SM00347">
    <property type="entry name" value="HTH_MARR"/>
    <property type="match status" value="1"/>
</dbReference>
<gene>
    <name evidence="2" type="ORF">I2F25_12690</name>
</gene>
<dbReference type="PANTHER" id="PTHR39515:SF2">
    <property type="entry name" value="HTH-TYPE TRANSCRIPTIONAL REGULATOR RV0880"/>
    <property type="match status" value="1"/>
</dbReference>
<dbReference type="Pfam" id="PF12802">
    <property type="entry name" value="MarR_2"/>
    <property type="match status" value="1"/>
</dbReference>
<protein>
    <submittedName>
        <fullName evidence="2">MarR family transcriptional regulator</fullName>
    </submittedName>
</protein>
<dbReference type="SUPFAM" id="SSF46785">
    <property type="entry name" value="Winged helix' DNA-binding domain"/>
    <property type="match status" value="1"/>
</dbReference>
<dbReference type="EMBL" id="VTDN01000019">
    <property type="protein sequence ID" value="MEB5477882.1"/>
    <property type="molecule type" value="Genomic_DNA"/>
</dbReference>
<keyword evidence="3" id="KW-1185">Reference proteome</keyword>
<evidence type="ECO:0000313" key="2">
    <source>
        <dbReference type="EMBL" id="MEB5477882.1"/>
    </source>
</evidence>
<dbReference type="InterPro" id="IPR000835">
    <property type="entry name" value="HTH_MarR-typ"/>
</dbReference>
<dbReference type="InterPro" id="IPR052526">
    <property type="entry name" value="HTH-type_Bedaq_tolerance"/>
</dbReference>
<accession>A0ABU6DVJ5</accession>